<dbReference type="EMBL" id="FOIR01000002">
    <property type="protein sequence ID" value="SEW21468.1"/>
    <property type="molecule type" value="Genomic_DNA"/>
</dbReference>
<gene>
    <name evidence="1" type="ORF">SAMN05216290_1978</name>
</gene>
<protein>
    <submittedName>
        <fullName evidence="1">Uncharacterized protein</fullName>
    </submittedName>
</protein>
<dbReference type="AlphaFoldDB" id="A0A1I0Q3K6"/>
<dbReference type="PROSITE" id="PS51257">
    <property type="entry name" value="PROKAR_LIPOPROTEIN"/>
    <property type="match status" value="1"/>
</dbReference>
<accession>A0A1I0Q3K6</accession>
<keyword evidence="2" id="KW-1185">Reference proteome</keyword>
<evidence type="ECO:0000313" key="2">
    <source>
        <dbReference type="Proteomes" id="UP000199437"/>
    </source>
</evidence>
<dbReference type="RefSeq" id="WP_090258422.1">
    <property type="nucleotide sequence ID" value="NZ_FOIR01000002.1"/>
</dbReference>
<reference evidence="2" key="1">
    <citation type="submission" date="2016-10" db="EMBL/GenBank/DDBJ databases">
        <authorList>
            <person name="Varghese N."/>
            <person name="Submissions S."/>
        </authorList>
    </citation>
    <scope>NUCLEOTIDE SEQUENCE [LARGE SCALE GENOMIC DNA]</scope>
    <source>
        <strain evidence="2">CGMCC 1.12402</strain>
    </source>
</reference>
<dbReference type="Proteomes" id="UP000199437">
    <property type="component" value="Unassembled WGS sequence"/>
</dbReference>
<sequence>MKITTHIRPPYVAYVLILLIAIASCKETIETTNVNTFDHEAFNLFKQKLDQIQAIQFNEDTSPLDKQKQLLFQINNQFGTDLTFDDRVFELAGSNPDKIFEVALNNKWMSQSDIEETQLFILEAESFGFEEAINSFEQRALSQNLPLSEFNKRNAFSNIMRSLHFANPDLYPSSTTQDITSDISSTNSWWRCALAVTALTAATASMVSCATVAACIFAIALFHNATLGVAEQCGKDESKTA</sequence>
<dbReference type="STRING" id="1267423.SAMN05216290_1978"/>
<evidence type="ECO:0000313" key="1">
    <source>
        <dbReference type="EMBL" id="SEW21468.1"/>
    </source>
</evidence>
<proteinExistence type="predicted"/>
<dbReference type="OrthoDB" id="10016556at2"/>
<dbReference type="GeneID" id="99986694"/>
<name>A0A1I0Q3K6_9BACT</name>
<organism evidence="1 2">
    <name type="scientific">Roseivirga pacifica</name>
    <dbReference type="NCBI Taxonomy" id="1267423"/>
    <lineage>
        <taxon>Bacteria</taxon>
        <taxon>Pseudomonadati</taxon>
        <taxon>Bacteroidota</taxon>
        <taxon>Cytophagia</taxon>
        <taxon>Cytophagales</taxon>
        <taxon>Roseivirgaceae</taxon>
        <taxon>Roseivirga</taxon>
    </lineage>
</organism>